<dbReference type="Pfam" id="PF07572">
    <property type="entry name" value="BCNT"/>
    <property type="match status" value="1"/>
</dbReference>
<dbReference type="OrthoDB" id="445677at2759"/>
<dbReference type="InParanoid" id="A0A1E7FNC2"/>
<dbReference type="KEGG" id="fcy:FRACYDRAFT_164480"/>
<dbReference type="PANTHER" id="PTHR48407">
    <property type="entry name" value="CRANIOFACIAL DEVELOPMENT PROTEIN 1"/>
    <property type="match status" value="1"/>
</dbReference>
<feature type="non-terminal residue" evidence="2">
    <location>
        <position position="1"/>
    </location>
</feature>
<accession>A0A1E7FNC2</accession>
<reference evidence="2 3" key="1">
    <citation type="submission" date="2016-09" db="EMBL/GenBank/DDBJ databases">
        <title>Extensive genetic diversity and differential bi-allelic expression allows diatom success in the polar Southern Ocean.</title>
        <authorList>
            <consortium name="DOE Joint Genome Institute"/>
            <person name="Mock T."/>
            <person name="Otillar R.P."/>
            <person name="Strauss J."/>
            <person name="Dupont C."/>
            <person name="Frickenhaus S."/>
            <person name="Maumus F."/>
            <person name="Mcmullan M."/>
            <person name="Sanges R."/>
            <person name="Schmutz J."/>
            <person name="Toseland A."/>
            <person name="Valas R."/>
            <person name="Veluchamy A."/>
            <person name="Ward B.J."/>
            <person name="Allen A."/>
            <person name="Barry K."/>
            <person name="Falciatore A."/>
            <person name="Ferrante M."/>
            <person name="Fortunato A.E."/>
            <person name="Gloeckner G."/>
            <person name="Gruber A."/>
            <person name="Hipkin R."/>
            <person name="Janech M."/>
            <person name="Kroth P."/>
            <person name="Leese F."/>
            <person name="Lindquist E."/>
            <person name="Lyon B.R."/>
            <person name="Martin J."/>
            <person name="Mayer C."/>
            <person name="Parker M."/>
            <person name="Quesneville H."/>
            <person name="Raymond J."/>
            <person name="Uhlig C."/>
            <person name="Valentin K.U."/>
            <person name="Worden A.Z."/>
            <person name="Armbrust E.V."/>
            <person name="Bowler C."/>
            <person name="Green B."/>
            <person name="Moulton V."/>
            <person name="Van Oosterhout C."/>
            <person name="Grigoriev I."/>
        </authorList>
    </citation>
    <scope>NUCLEOTIDE SEQUENCE [LARGE SCALE GENOMIC DNA]</scope>
    <source>
        <strain evidence="2 3">CCMP1102</strain>
    </source>
</reference>
<protein>
    <recommendedName>
        <fullName evidence="1">BCNT-C domain-containing protein</fullName>
    </recommendedName>
</protein>
<dbReference type="PANTHER" id="PTHR48407:SF1">
    <property type="entry name" value="CRANIOFACIAL DEVELOPMENT PROTEIN 1"/>
    <property type="match status" value="1"/>
</dbReference>
<organism evidence="2 3">
    <name type="scientific">Fragilariopsis cylindrus CCMP1102</name>
    <dbReference type="NCBI Taxonomy" id="635003"/>
    <lineage>
        <taxon>Eukaryota</taxon>
        <taxon>Sar</taxon>
        <taxon>Stramenopiles</taxon>
        <taxon>Ochrophyta</taxon>
        <taxon>Bacillariophyta</taxon>
        <taxon>Bacillariophyceae</taxon>
        <taxon>Bacillariophycidae</taxon>
        <taxon>Bacillariales</taxon>
        <taxon>Bacillariaceae</taxon>
        <taxon>Fragilariopsis</taxon>
    </lineage>
</organism>
<dbReference type="EMBL" id="KV784355">
    <property type="protein sequence ID" value="OEU19658.1"/>
    <property type="molecule type" value="Genomic_DNA"/>
</dbReference>
<name>A0A1E7FNC2_9STRA</name>
<evidence type="ECO:0000259" key="1">
    <source>
        <dbReference type="PROSITE" id="PS51279"/>
    </source>
</evidence>
<feature type="domain" description="BCNT-C" evidence="1">
    <location>
        <begin position="1"/>
        <end position="76"/>
    </location>
</feature>
<dbReference type="InterPro" id="IPR011421">
    <property type="entry name" value="BCNT-C"/>
</dbReference>
<evidence type="ECO:0000313" key="3">
    <source>
        <dbReference type="Proteomes" id="UP000095751"/>
    </source>
</evidence>
<proteinExistence type="predicted"/>
<dbReference type="InterPro" id="IPR027124">
    <property type="entry name" value="Swc5/CFDP1/2"/>
</dbReference>
<sequence length="77" mass="9282">LDHVLKQIAGKKQMNTVEKTSKDWEGFKETDQTLQDDLERTAQSKNAYLVKQDFLNRVDQRKFELEKVERDRDRSRR</sequence>
<dbReference type="AlphaFoldDB" id="A0A1E7FNC2"/>
<evidence type="ECO:0000313" key="2">
    <source>
        <dbReference type="EMBL" id="OEU19658.1"/>
    </source>
</evidence>
<feature type="non-terminal residue" evidence="2">
    <location>
        <position position="77"/>
    </location>
</feature>
<dbReference type="Proteomes" id="UP000095751">
    <property type="component" value="Unassembled WGS sequence"/>
</dbReference>
<keyword evidence="3" id="KW-1185">Reference proteome</keyword>
<gene>
    <name evidence="2" type="ORF">FRACYDRAFT_164480</name>
</gene>
<dbReference type="PROSITE" id="PS51279">
    <property type="entry name" value="BCNT_C"/>
    <property type="match status" value="1"/>
</dbReference>